<keyword evidence="2" id="KW-0238">DNA-binding</keyword>
<dbReference type="SUPFAM" id="SSF51215">
    <property type="entry name" value="Regulatory protein AraC"/>
    <property type="match status" value="1"/>
</dbReference>
<name>A0A0R1QUX1_9LACO</name>
<dbReference type="PROSITE" id="PS01124">
    <property type="entry name" value="HTH_ARAC_FAMILY_2"/>
    <property type="match status" value="1"/>
</dbReference>
<dbReference type="InterPro" id="IPR014710">
    <property type="entry name" value="RmlC-like_jellyroll"/>
</dbReference>
<accession>A0A0R1QUX1</accession>
<dbReference type="InterPro" id="IPR050204">
    <property type="entry name" value="AraC_XylS_family_regulators"/>
</dbReference>
<dbReference type="SMART" id="SM00342">
    <property type="entry name" value="HTH_ARAC"/>
    <property type="match status" value="1"/>
</dbReference>
<dbReference type="Proteomes" id="UP000051835">
    <property type="component" value="Unassembled WGS sequence"/>
</dbReference>
<dbReference type="RefSeq" id="WP_056964228.1">
    <property type="nucleotide sequence ID" value="NZ_AZFC01000016.1"/>
</dbReference>
<protein>
    <submittedName>
        <fullName evidence="5">Transcriptional regulator</fullName>
    </submittedName>
</protein>
<feature type="domain" description="HTH araC/xylS-type" evidence="4">
    <location>
        <begin position="173"/>
        <end position="271"/>
    </location>
</feature>
<dbReference type="SUPFAM" id="SSF46689">
    <property type="entry name" value="Homeodomain-like"/>
    <property type="match status" value="2"/>
</dbReference>
<evidence type="ECO:0000259" key="4">
    <source>
        <dbReference type="PROSITE" id="PS01124"/>
    </source>
</evidence>
<dbReference type="EMBL" id="AZFC01000016">
    <property type="protein sequence ID" value="KRL48303.1"/>
    <property type="molecule type" value="Genomic_DNA"/>
</dbReference>
<gene>
    <name evidence="5" type="ORF">FD37_GL001431</name>
</gene>
<dbReference type="InterPro" id="IPR009057">
    <property type="entry name" value="Homeodomain-like_sf"/>
</dbReference>
<dbReference type="InterPro" id="IPR037923">
    <property type="entry name" value="HTH-like"/>
</dbReference>
<dbReference type="CDD" id="cd06986">
    <property type="entry name" value="cupin_MmsR-like_N"/>
    <property type="match status" value="1"/>
</dbReference>
<evidence type="ECO:0000313" key="5">
    <source>
        <dbReference type="EMBL" id="KRL48303.1"/>
    </source>
</evidence>
<dbReference type="Gene3D" id="2.60.120.10">
    <property type="entry name" value="Jelly Rolls"/>
    <property type="match status" value="1"/>
</dbReference>
<comment type="caution">
    <text evidence="5">The sequence shown here is derived from an EMBL/GenBank/DDBJ whole genome shotgun (WGS) entry which is preliminary data.</text>
</comment>
<dbReference type="GO" id="GO:0003700">
    <property type="term" value="F:DNA-binding transcription factor activity"/>
    <property type="evidence" value="ECO:0007669"/>
    <property type="project" value="InterPro"/>
</dbReference>
<reference evidence="5 6" key="1">
    <citation type="journal article" date="2015" name="Genome Announc.">
        <title>Expanding the biotechnology potential of lactobacilli through comparative genomics of 213 strains and associated genera.</title>
        <authorList>
            <person name="Sun Z."/>
            <person name="Harris H.M."/>
            <person name="McCann A."/>
            <person name="Guo C."/>
            <person name="Argimon S."/>
            <person name="Zhang W."/>
            <person name="Yang X."/>
            <person name="Jeffery I.B."/>
            <person name="Cooney J.C."/>
            <person name="Kagawa T.F."/>
            <person name="Liu W."/>
            <person name="Song Y."/>
            <person name="Salvetti E."/>
            <person name="Wrobel A."/>
            <person name="Rasinkangas P."/>
            <person name="Parkhill J."/>
            <person name="Rea M.C."/>
            <person name="O'Sullivan O."/>
            <person name="Ritari J."/>
            <person name="Douillard F.P."/>
            <person name="Paul Ross R."/>
            <person name="Yang R."/>
            <person name="Briner A.E."/>
            <person name="Felis G.E."/>
            <person name="de Vos W.M."/>
            <person name="Barrangou R."/>
            <person name="Klaenhammer T.R."/>
            <person name="Caufield P.W."/>
            <person name="Cui Y."/>
            <person name="Zhang H."/>
            <person name="O'Toole P.W."/>
        </authorList>
    </citation>
    <scope>NUCLEOTIDE SEQUENCE [LARGE SCALE GENOMIC DNA]</scope>
    <source>
        <strain evidence="5 6">DSM 15429</strain>
    </source>
</reference>
<evidence type="ECO:0000313" key="6">
    <source>
        <dbReference type="Proteomes" id="UP000051835"/>
    </source>
</evidence>
<dbReference type="AlphaFoldDB" id="A0A0R1QUX1"/>
<dbReference type="GO" id="GO:0043565">
    <property type="term" value="F:sequence-specific DNA binding"/>
    <property type="evidence" value="ECO:0007669"/>
    <property type="project" value="InterPro"/>
</dbReference>
<evidence type="ECO:0000256" key="1">
    <source>
        <dbReference type="ARBA" id="ARBA00023015"/>
    </source>
</evidence>
<proteinExistence type="predicted"/>
<keyword evidence="3" id="KW-0804">Transcription</keyword>
<keyword evidence="1" id="KW-0805">Transcription regulation</keyword>
<evidence type="ECO:0000256" key="2">
    <source>
        <dbReference type="ARBA" id="ARBA00023125"/>
    </source>
</evidence>
<dbReference type="Pfam" id="PF12833">
    <property type="entry name" value="HTH_18"/>
    <property type="match status" value="1"/>
</dbReference>
<dbReference type="PATRIC" id="fig|1423805.4.peg.1467"/>
<dbReference type="PANTHER" id="PTHR46796">
    <property type="entry name" value="HTH-TYPE TRANSCRIPTIONAL ACTIVATOR RHAS-RELATED"/>
    <property type="match status" value="1"/>
</dbReference>
<dbReference type="Pfam" id="PF02311">
    <property type="entry name" value="AraC_binding"/>
    <property type="match status" value="1"/>
</dbReference>
<dbReference type="Gene3D" id="1.10.10.60">
    <property type="entry name" value="Homeodomain-like"/>
    <property type="match status" value="2"/>
</dbReference>
<organism evidence="5 6">
    <name type="scientific">Levilactobacillus spicheri DSM 15429</name>
    <dbReference type="NCBI Taxonomy" id="1423805"/>
    <lineage>
        <taxon>Bacteria</taxon>
        <taxon>Bacillati</taxon>
        <taxon>Bacillota</taxon>
        <taxon>Bacilli</taxon>
        <taxon>Lactobacillales</taxon>
        <taxon>Lactobacillaceae</taxon>
        <taxon>Levilactobacillus</taxon>
    </lineage>
</organism>
<sequence>MEKAHSILLTAYADQPVSLTCAGTSQTCPGHRYGPAVRGYYVVHYIVAGRGTFQVDGVTYHLHAGQGFLIQPHARSFYIADEQDPWQYVWLGFSGPHADQLVAAAGFTPQEPTYQVTPVAAELSECVQGVLAHPRDTMADSLWRTGQLYQFFGRLAATAQRGTTASIGNPYINSAVTYIRQHIDEHLTVTQLAASVGLNRSYFSDLFRTTIGVPPVRYIHDFRLTLACHYLEASDLPIQRIAGRCGYQRTEVLNHQFKRQYGLAPRDYRQQLHLTNRPLENPAGKLG</sequence>
<dbReference type="InterPro" id="IPR003313">
    <property type="entry name" value="AraC-bd"/>
</dbReference>
<evidence type="ECO:0000256" key="3">
    <source>
        <dbReference type="ARBA" id="ARBA00023163"/>
    </source>
</evidence>
<dbReference type="InterPro" id="IPR018060">
    <property type="entry name" value="HTH_AraC"/>
</dbReference>